<feature type="domain" description="RING-type" evidence="6">
    <location>
        <begin position="537"/>
        <end position="575"/>
    </location>
</feature>
<evidence type="ECO:0000256" key="1">
    <source>
        <dbReference type="ARBA" id="ARBA00022723"/>
    </source>
</evidence>
<feature type="compositionally biased region" description="Basic residues" evidence="5">
    <location>
        <begin position="51"/>
        <end position="63"/>
    </location>
</feature>
<dbReference type="InterPro" id="IPR013083">
    <property type="entry name" value="Znf_RING/FYVE/PHD"/>
</dbReference>
<dbReference type="PANTHER" id="PTHR23327">
    <property type="entry name" value="RING FINGER PROTEIN 127"/>
    <property type="match status" value="1"/>
</dbReference>
<evidence type="ECO:0000256" key="4">
    <source>
        <dbReference type="PROSITE-ProRule" id="PRU00175"/>
    </source>
</evidence>
<dbReference type="SUPFAM" id="SSF57850">
    <property type="entry name" value="RING/U-box"/>
    <property type="match status" value="1"/>
</dbReference>
<dbReference type="Pfam" id="PF13923">
    <property type="entry name" value="zf-C3HC4_2"/>
    <property type="match status" value="1"/>
</dbReference>
<dbReference type="InterPro" id="IPR017907">
    <property type="entry name" value="Znf_RING_CS"/>
</dbReference>
<evidence type="ECO:0000256" key="3">
    <source>
        <dbReference type="ARBA" id="ARBA00022833"/>
    </source>
</evidence>
<feature type="domain" description="Lon N-terminal" evidence="7">
    <location>
        <begin position="608"/>
        <end position="907"/>
    </location>
</feature>
<dbReference type="EMBL" id="LN483157">
    <property type="protein sequence ID" value="CED83815.1"/>
    <property type="molecule type" value="Genomic_DNA"/>
</dbReference>
<keyword evidence="2 4" id="KW-0863">Zinc-finger</keyword>
<dbReference type="SMR" id="A0A0F7STE4"/>
<feature type="region of interest" description="Disordered" evidence="5">
    <location>
        <begin position="1"/>
        <end position="91"/>
    </location>
</feature>
<feature type="compositionally biased region" description="Low complexity" evidence="5">
    <location>
        <begin position="66"/>
        <end position="89"/>
    </location>
</feature>
<dbReference type="InterPro" id="IPR015947">
    <property type="entry name" value="PUA-like_sf"/>
</dbReference>
<evidence type="ECO:0000313" key="8">
    <source>
        <dbReference type="EMBL" id="CED83815.1"/>
    </source>
</evidence>
<dbReference type="GO" id="GO:0008270">
    <property type="term" value="F:zinc ion binding"/>
    <property type="evidence" value="ECO:0007669"/>
    <property type="project" value="UniProtKB-KW"/>
</dbReference>
<dbReference type="SMART" id="SM00464">
    <property type="entry name" value="LON"/>
    <property type="match status" value="1"/>
</dbReference>
<accession>A0A0F7STE4</accession>
<feature type="compositionally biased region" description="Polar residues" evidence="5">
    <location>
        <begin position="17"/>
        <end position="27"/>
    </location>
</feature>
<reference evidence="8" key="1">
    <citation type="submission" date="2014-08" db="EMBL/GenBank/DDBJ databases">
        <authorList>
            <person name="Sharma Rahul"/>
            <person name="Thines Marco"/>
        </authorList>
    </citation>
    <scope>NUCLEOTIDE SEQUENCE</scope>
</reference>
<dbReference type="PROSITE" id="PS51787">
    <property type="entry name" value="LON_N"/>
    <property type="match status" value="1"/>
</dbReference>
<keyword evidence="1" id="KW-0479">Metal-binding</keyword>
<sequence>MIDRASQGKPAALLTSRPPTGRSQFLSGENARGPCEGQRRQQLQEQQQLQQHHHQRDHLHHRDSRSSSPRDLSAQPSSQSPRPTQSASQDSYTQILDLSGYPHQPFPHTFNIQPEQEVMSSTRSADPIRTPDQSSPDQTLGDQTSTQTLSQTIPQPVMSNTTRPSLSLTSSALSSSLPDTSALPSLSLSLFPSSSVSSVPHRSSNLVACPEPHTDLPSPSENSKADREVEDDTEADDEEDEDNDNDDEDSEREHRRSFKRWRDRWKVVQDCLKCPLCPPDHLLTQPETITIRPDTLHAQFKPDVILSKLVELVSARAKAIAEGRLIEIEGSLSETGEESEVERLALGSSDLGPSARTTPNPSPLGRSTLDPSTSPVAERPSAAKRARRHQPYSTPTVGLHDDSLPRPSSSSSVPLLPLPSSSNLPLLSTLPGSISRSPSPASSVSGRLSRTSSLNRQPTHAASSRKGKPRMKPVSPAQSVDSSADHLRSIRPTTRTRTRTTKKSGISVSTVGKQTDSSSDTLGIGMFERDLLGLLECDICASILYEPVTTACGHTYCRSCLSRSMDHSLKCPICRSDLQMMSSRNMALNKVLHVILNSAFAAECTERKAILDHIEQEASQDTPIFVCTLAFPHMPTILHVFEPRYRLMLRRCIESNSPRFGMTLPPRPGSGVRYGTMLEIRTVQVMADGRSMVETVGSWRFKILETSTLDGYSVGKVERINDITFEDEVELERAALVRATAARQARLHASSSSTSAHSSSIPTSSSTEHSLRTDIGEDLIPTTIPTSPSRTTTRPNARSPHPPPPPGLSYPETNPDGTLKDTPADMSTVDLLLICRSFVSHLRSGSAPWLLQRLNNTYGPMPTDPSLCSFWMASVIPIDEFEKAKLLPIRSPRLRLALVVHWIEQLRASWWFSSGCVCN</sequence>
<evidence type="ECO:0000259" key="7">
    <source>
        <dbReference type="PROSITE" id="PS51787"/>
    </source>
</evidence>
<feature type="compositionally biased region" description="Low complexity" evidence="5">
    <location>
        <begin position="159"/>
        <end position="206"/>
    </location>
</feature>
<dbReference type="SMART" id="SM00184">
    <property type="entry name" value="RING"/>
    <property type="match status" value="1"/>
</dbReference>
<name>A0A0F7STE4_PHARH</name>
<dbReference type="PROSITE" id="PS00518">
    <property type="entry name" value="ZF_RING_1"/>
    <property type="match status" value="1"/>
</dbReference>
<keyword evidence="8" id="KW-0436">Ligase</keyword>
<feature type="region of interest" description="Disordered" evidence="5">
    <location>
        <begin position="747"/>
        <end position="822"/>
    </location>
</feature>
<feature type="compositionally biased region" description="Low complexity" evidence="5">
    <location>
        <begin position="40"/>
        <end position="50"/>
    </location>
</feature>
<protein>
    <submittedName>
        <fullName evidence="8">Predicted E3 ubiquitin ligase</fullName>
    </submittedName>
</protein>
<evidence type="ECO:0000259" key="6">
    <source>
        <dbReference type="PROSITE" id="PS50089"/>
    </source>
</evidence>
<feature type="region of interest" description="Disordered" evidence="5">
    <location>
        <begin position="116"/>
        <end position="256"/>
    </location>
</feature>
<dbReference type="InterPro" id="IPR046336">
    <property type="entry name" value="Lon_prtase_N_sf"/>
</dbReference>
<dbReference type="PROSITE" id="PS50089">
    <property type="entry name" value="ZF_RING_2"/>
    <property type="match status" value="1"/>
</dbReference>
<dbReference type="AlphaFoldDB" id="A0A0F7STE4"/>
<dbReference type="InterPro" id="IPR001841">
    <property type="entry name" value="Znf_RING"/>
</dbReference>
<feature type="compositionally biased region" description="Polar residues" evidence="5">
    <location>
        <begin position="131"/>
        <end position="158"/>
    </location>
</feature>
<feature type="compositionally biased region" description="Low complexity" evidence="5">
    <location>
        <begin position="780"/>
        <end position="795"/>
    </location>
</feature>
<dbReference type="PANTHER" id="PTHR23327:SF42">
    <property type="entry name" value="LON PEPTIDASE N-TERMINAL DOMAIN AND RING FINGER PROTEIN C14F5.10C"/>
    <property type="match status" value="1"/>
</dbReference>
<proteinExistence type="predicted"/>
<feature type="compositionally biased region" description="Polar residues" evidence="5">
    <location>
        <begin position="503"/>
        <end position="519"/>
    </location>
</feature>
<keyword evidence="3" id="KW-0862">Zinc</keyword>
<dbReference type="Gene3D" id="3.30.40.10">
    <property type="entry name" value="Zinc/RING finger domain, C3HC4 (zinc finger)"/>
    <property type="match status" value="1"/>
</dbReference>
<evidence type="ECO:0000256" key="2">
    <source>
        <dbReference type="ARBA" id="ARBA00022771"/>
    </source>
</evidence>
<dbReference type="Gene3D" id="2.30.130.40">
    <property type="entry name" value="LON domain-like"/>
    <property type="match status" value="1"/>
</dbReference>
<dbReference type="CDD" id="cd16514">
    <property type="entry name" value="RING-HC_LONFs_rpt2"/>
    <property type="match status" value="1"/>
</dbReference>
<dbReference type="Gene3D" id="1.20.58.1480">
    <property type="match status" value="1"/>
</dbReference>
<dbReference type="Pfam" id="PF02190">
    <property type="entry name" value="LON_substr_bdg"/>
    <property type="match status" value="1"/>
</dbReference>
<dbReference type="GO" id="GO:0061630">
    <property type="term" value="F:ubiquitin protein ligase activity"/>
    <property type="evidence" value="ECO:0007669"/>
    <property type="project" value="TreeGrafter"/>
</dbReference>
<feature type="compositionally biased region" description="Low complexity" evidence="5">
    <location>
        <begin position="747"/>
        <end position="768"/>
    </location>
</feature>
<dbReference type="InterPro" id="IPR003111">
    <property type="entry name" value="Lon_prtase_N"/>
</dbReference>
<dbReference type="GO" id="GO:0016874">
    <property type="term" value="F:ligase activity"/>
    <property type="evidence" value="ECO:0007669"/>
    <property type="project" value="UniProtKB-KW"/>
</dbReference>
<dbReference type="SUPFAM" id="SSF88697">
    <property type="entry name" value="PUA domain-like"/>
    <property type="match status" value="1"/>
</dbReference>
<evidence type="ECO:0000256" key="5">
    <source>
        <dbReference type="SAM" id="MobiDB-lite"/>
    </source>
</evidence>
<feature type="compositionally biased region" description="Low complexity" evidence="5">
    <location>
        <begin position="405"/>
        <end position="454"/>
    </location>
</feature>
<feature type="region of interest" description="Disordered" evidence="5">
    <location>
        <begin position="333"/>
        <end position="519"/>
    </location>
</feature>
<organism evidence="8">
    <name type="scientific">Phaffia rhodozyma</name>
    <name type="common">Yeast</name>
    <name type="synonym">Xanthophyllomyces dendrorhous</name>
    <dbReference type="NCBI Taxonomy" id="264483"/>
    <lineage>
        <taxon>Eukaryota</taxon>
        <taxon>Fungi</taxon>
        <taxon>Dikarya</taxon>
        <taxon>Basidiomycota</taxon>
        <taxon>Agaricomycotina</taxon>
        <taxon>Tremellomycetes</taxon>
        <taxon>Cystofilobasidiales</taxon>
        <taxon>Mrakiaceae</taxon>
        <taxon>Phaffia</taxon>
    </lineage>
</organism>
<feature type="compositionally biased region" description="Acidic residues" evidence="5">
    <location>
        <begin position="228"/>
        <end position="250"/>
    </location>
</feature>